<accession>A0A1I8F3V6</accession>
<reference evidence="2" key="1">
    <citation type="submission" date="2016-11" db="UniProtKB">
        <authorList>
            <consortium name="WormBaseParasite"/>
        </authorList>
    </citation>
    <scope>IDENTIFICATION</scope>
</reference>
<evidence type="ECO:0000313" key="2">
    <source>
        <dbReference type="WBParaSite" id="maker-unitig_19579-snap-gene-0.0-mRNA-1"/>
    </source>
</evidence>
<keyword evidence="1" id="KW-1185">Reference proteome</keyword>
<dbReference type="WBParaSite" id="maker-unitig_19579-snap-gene-0.0-mRNA-1">
    <property type="protein sequence ID" value="maker-unitig_19579-snap-gene-0.0-mRNA-1"/>
    <property type="gene ID" value="maker-unitig_19579-snap-gene-0.0"/>
</dbReference>
<organism evidence="1 2">
    <name type="scientific">Macrostomum lignano</name>
    <dbReference type="NCBI Taxonomy" id="282301"/>
    <lineage>
        <taxon>Eukaryota</taxon>
        <taxon>Metazoa</taxon>
        <taxon>Spiralia</taxon>
        <taxon>Lophotrochozoa</taxon>
        <taxon>Platyhelminthes</taxon>
        <taxon>Rhabditophora</taxon>
        <taxon>Macrostomorpha</taxon>
        <taxon>Macrostomida</taxon>
        <taxon>Macrostomidae</taxon>
        <taxon>Macrostomum</taxon>
    </lineage>
</organism>
<dbReference type="AlphaFoldDB" id="A0A1I8F3V6"/>
<proteinExistence type="predicted"/>
<protein>
    <submittedName>
        <fullName evidence="2">Uncharacterized protein</fullName>
    </submittedName>
</protein>
<evidence type="ECO:0000313" key="1">
    <source>
        <dbReference type="Proteomes" id="UP000095280"/>
    </source>
</evidence>
<sequence>MRSSATPCTNCSEKFYTRSKLYF</sequence>
<dbReference type="Proteomes" id="UP000095280">
    <property type="component" value="Unplaced"/>
</dbReference>
<name>A0A1I8F3V6_9PLAT</name>